<dbReference type="Proteomes" id="UP000609346">
    <property type="component" value="Unassembled WGS sequence"/>
</dbReference>
<feature type="compositionally biased region" description="Polar residues" evidence="1">
    <location>
        <begin position="21"/>
        <end position="36"/>
    </location>
</feature>
<dbReference type="RefSeq" id="WP_191206585.1">
    <property type="nucleotide sequence ID" value="NZ_JACXZA010000008.1"/>
</dbReference>
<gene>
    <name evidence="2" type="ORF">H8B09_26255</name>
</gene>
<protein>
    <submittedName>
        <fullName evidence="2">Uncharacterized protein</fullName>
    </submittedName>
</protein>
<accession>A0ABR8N298</accession>
<dbReference type="EMBL" id="JACXZA010000008">
    <property type="protein sequence ID" value="MBD3922286.1"/>
    <property type="molecule type" value="Genomic_DNA"/>
</dbReference>
<proteinExistence type="predicted"/>
<sequence>MSSSKGHQGAPGIGQAEKQLNRQAQAAEQIQGTNAVDQEILAASQEHSSALDDIVDTHSE</sequence>
<evidence type="ECO:0000313" key="2">
    <source>
        <dbReference type="EMBL" id="MBD3922286.1"/>
    </source>
</evidence>
<name>A0ABR8N298_9BACL</name>
<comment type="caution">
    <text evidence="2">The sequence shown here is derived from an EMBL/GenBank/DDBJ whole genome shotgun (WGS) entry which is preliminary data.</text>
</comment>
<organism evidence="2 3">
    <name type="scientific">Paenibacillus terricola</name>
    <dbReference type="NCBI Taxonomy" id="2763503"/>
    <lineage>
        <taxon>Bacteria</taxon>
        <taxon>Bacillati</taxon>
        <taxon>Bacillota</taxon>
        <taxon>Bacilli</taxon>
        <taxon>Bacillales</taxon>
        <taxon>Paenibacillaceae</taxon>
        <taxon>Paenibacillus</taxon>
    </lineage>
</organism>
<evidence type="ECO:0000313" key="3">
    <source>
        <dbReference type="Proteomes" id="UP000609346"/>
    </source>
</evidence>
<keyword evidence="3" id="KW-1185">Reference proteome</keyword>
<feature type="region of interest" description="Disordered" evidence="1">
    <location>
        <begin position="1"/>
        <end position="60"/>
    </location>
</feature>
<evidence type="ECO:0000256" key="1">
    <source>
        <dbReference type="SAM" id="MobiDB-lite"/>
    </source>
</evidence>
<reference evidence="2 3" key="1">
    <citation type="submission" date="2020-09" db="EMBL/GenBank/DDBJ databases">
        <title>Paenibacillus sp. strain PR3 16S rRNA gene Genome sequencing and assembly.</title>
        <authorList>
            <person name="Kim J."/>
        </authorList>
    </citation>
    <scope>NUCLEOTIDE SEQUENCE [LARGE SCALE GENOMIC DNA]</scope>
    <source>
        <strain evidence="2 3">PR3</strain>
    </source>
</reference>